<feature type="region of interest" description="Disordered" evidence="1">
    <location>
        <begin position="89"/>
        <end position="138"/>
    </location>
</feature>
<feature type="compositionally biased region" description="Low complexity" evidence="1">
    <location>
        <begin position="119"/>
        <end position="129"/>
    </location>
</feature>
<evidence type="ECO:0000313" key="2">
    <source>
        <dbReference type="EMBL" id="UMM34114.1"/>
    </source>
</evidence>
<reference evidence="2 3" key="1">
    <citation type="submission" date="2022-04" db="EMBL/GenBank/DDBJ databases">
        <title>Chromosome-level reference genomes for two strains of Caenorhabditis briggsae: an improved platform for comparative genomics.</title>
        <authorList>
            <person name="Stevens L."/>
            <person name="Andersen E."/>
        </authorList>
    </citation>
    <scope>NUCLEOTIDE SEQUENCE [LARGE SCALE GENOMIC DNA]</scope>
    <source>
        <strain evidence="2">VX34</strain>
        <tissue evidence="2">Whole-organism</tissue>
    </source>
</reference>
<organism evidence="2 3">
    <name type="scientific">Caenorhabditis briggsae</name>
    <dbReference type="NCBI Taxonomy" id="6238"/>
    <lineage>
        <taxon>Eukaryota</taxon>
        <taxon>Metazoa</taxon>
        <taxon>Ecdysozoa</taxon>
        <taxon>Nematoda</taxon>
        <taxon>Chromadorea</taxon>
        <taxon>Rhabditida</taxon>
        <taxon>Rhabditina</taxon>
        <taxon>Rhabditomorpha</taxon>
        <taxon>Rhabditoidea</taxon>
        <taxon>Rhabditidae</taxon>
        <taxon>Peloderinae</taxon>
        <taxon>Caenorhabditis</taxon>
    </lineage>
</organism>
<keyword evidence="3" id="KW-1185">Reference proteome</keyword>
<protein>
    <submittedName>
        <fullName evidence="2">Uncharacterized protein</fullName>
    </submittedName>
</protein>
<name>A0AAE9F2U9_CAEBR</name>
<accession>A0AAE9F2U9</accession>
<proteinExistence type="predicted"/>
<evidence type="ECO:0000313" key="3">
    <source>
        <dbReference type="Proteomes" id="UP000829354"/>
    </source>
</evidence>
<gene>
    <name evidence="2" type="ORF">L5515_007325</name>
</gene>
<sequence>MDHHHLNSTSWIKGQYSSAIRTISVQTGHREALQIDFLRSKITSIEDKTSHRDKQFFGFKIQRTKIQFQGQLVIGTNQFQIQHLNQKVGDLSDSKRTPDEVAERPEPRAKSQEVFRVESCSTPSSNNGSSGQGHRRSTNPKWTNFLVQNFFVGDISTPSDHCQSSLATNLKRAFHPFFRFLRLLVFGYRTQWTSHRLPQTSIGHLHVPINFSVGQDPRPPDIFQTSIRLPPVASLLRETFGTESGRGTINEVVNIIQGHGSVSGLSSSWITIGTRVPEQLLLQF</sequence>
<dbReference type="Proteomes" id="UP000829354">
    <property type="component" value="Chromosome V"/>
</dbReference>
<evidence type="ECO:0000256" key="1">
    <source>
        <dbReference type="SAM" id="MobiDB-lite"/>
    </source>
</evidence>
<feature type="compositionally biased region" description="Basic and acidic residues" evidence="1">
    <location>
        <begin position="90"/>
        <end position="116"/>
    </location>
</feature>
<dbReference type="AlphaFoldDB" id="A0AAE9F2U9"/>
<dbReference type="EMBL" id="CP092624">
    <property type="protein sequence ID" value="UMM34114.1"/>
    <property type="molecule type" value="Genomic_DNA"/>
</dbReference>